<dbReference type="InterPro" id="IPR037516">
    <property type="entry name" value="Tripartite_DENN"/>
</dbReference>
<dbReference type="PROSITE" id="PS50211">
    <property type="entry name" value="DENN"/>
    <property type="match status" value="1"/>
</dbReference>
<evidence type="ECO:0000259" key="2">
    <source>
        <dbReference type="PROSITE" id="PS50211"/>
    </source>
</evidence>
<evidence type="ECO:0000256" key="1">
    <source>
        <dbReference type="ARBA" id="ARBA00007159"/>
    </source>
</evidence>
<name>A0A4Y7NI56_9CRUS</name>
<sequence length="680" mass="76575">MMPTWFSPRSDDDVSQRFGFIFGTAQRSPFQYQACPQAFESDSEASFLSDWEEADVSKADHTNGEDQLRFVDSYFQSDQAASILTEATESFNTDDGSLSASVLPWERLAEWIHCFCVVTFDLEIGQMIETIYPSHATLSEQDKTSICYLAFPDSNSGCMGDTQFHFRIKQSTNLSPGTNGGSNLDLSQTSNLCKTHTRYNQMCPPAFKTDPAYWWGFAYFRQIKDKNLRRGYFQKSLVIVTRLPFVELFQDLLGVIAPEFFDTGIVCLEASTKEIDQWPRPLPGPVLNLPLLGTLFQVKIPSFSSATSPVSTSSLPGSPSKSSNSVMRRRCLVATDIDLYTSLAPLLPHLQMLWELLLCGEPLVVMATSPSMCSHVVQALVNLIHPLQYCLDYRPFFTIHDQEFKEYTGRPSDPPPSVLLGVTNPFFAKALQHWPHIIRIGSEMPTSSHAVLKIRVNKSNVPGAGSKVECKPGVYTSYKSYLQRDKTLMKLIAKGTQTRRPSQVQSALIRRHFLELTQSFVIPLERYIARLMPLQKSISPYKAVPGLGPFKAEEFLASIESCGPQLTSGVKGDWTGLYRRFLRSPNFHSWSQLRRQEADRKLRALQMEALSRSDMASWLEGKREVEVVDMVLRLREKLDLATDEEDAVPVTAQTRLHLKGQLDTVLQSLPEDLRSVLSAN</sequence>
<gene>
    <name evidence="3" type="primary">EOG090X031T</name>
</gene>
<dbReference type="AlphaFoldDB" id="A0A4Y7NI56"/>
<dbReference type="InterPro" id="IPR018307">
    <property type="entry name" value="ABL9/DENND6_dom"/>
</dbReference>
<evidence type="ECO:0000313" key="3">
    <source>
        <dbReference type="EMBL" id="SVE92908.1"/>
    </source>
</evidence>
<feature type="domain" description="UDENN" evidence="2">
    <location>
        <begin position="113"/>
        <end position="592"/>
    </location>
</feature>
<dbReference type="GO" id="GO:0005085">
    <property type="term" value="F:guanyl-nucleotide exchange factor activity"/>
    <property type="evidence" value="ECO:0007669"/>
    <property type="project" value="InterPro"/>
</dbReference>
<comment type="similarity">
    <text evidence="1">Belongs to the DENND6 family.</text>
</comment>
<dbReference type="PANTHER" id="PTHR13677:SF0">
    <property type="entry name" value="LD41638P"/>
    <property type="match status" value="1"/>
</dbReference>
<dbReference type="GO" id="GO:0055037">
    <property type="term" value="C:recycling endosome"/>
    <property type="evidence" value="ECO:0007669"/>
    <property type="project" value="TreeGrafter"/>
</dbReference>
<accession>A0A4Y7NI56</accession>
<dbReference type="InterPro" id="IPR024224">
    <property type="entry name" value="DENND6"/>
</dbReference>
<dbReference type="PANTHER" id="PTHR13677">
    <property type="entry name" value="LD41638P"/>
    <property type="match status" value="1"/>
</dbReference>
<dbReference type="Pfam" id="PF09794">
    <property type="entry name" value="Avl9"/>
    <property type="match status" value="1"/>
</dbReference>
<protein>
    <submittedName>
        <fullName evidence="3">EOG090X031T</fullName>
    </submittedName>
</protein>
<proteinExistence type="evidence at transcript level"/>
<organism evidence="3">
    <name type="scientific">Moina brachiata</name>
    <dbReference type="NCBI Taxonomy" id="675436"/>
    <lineage>
        <taxon>Eukaryota</taxon>
        <taxon>Metazoa</taxon>
        <taxon>Ecdysozoa</taxon>
        <taxon>Arthropoda</taxon>
        <taxon>Crustacea</taxon>
        <taxon>Branchiopoda</taxon>
        <taxon>Diplostraca</taxon>
        <taxon>Cladocera</taxon>
        <taxon>Anomopoda</taxon>
        <taxon>Moinidae</taxon>
        <taxon>Moina</taxon>
    </lineage>
</organism>
<reference evidence="3" key="1">
    <citation type="submission" date="2018-08" db="EMBL/GenBank/DDBJ databases">
        <authorList>
            <person name="Cornetti L."/>
        </authorList>
    </citation>
    <scope>NUCLEOTIDE SEQUENCE</scope>
    <source>
        <strain evidence="3">DE-FRO-2-1</strain>
    </source>
</reference>
<dbReference type="EMBL" id="LR023289">
    <property type="protein sequence ID" value="SVE92908.1"/>
    <property type="molecule type" value="mRNA"/>
</dbReference>